<keyword evidence="1" id="KW-0614">Plasmid</keyword>
<name>A0ACD5G644_9SPIR</name>
<protein>
    <submittedName>
        <fullName evidence="1">Erp family outer-surface lipoprotein</fullName>
    </submittedName>
</protein>
<evidence type="ECO:0000313" key="1">
    <source>
        <dbReference type="EMBL" id="XOU08998.1"/>
    </source>
</evidence>
<dbReference type="Proteomes" id="UP001305925">
    <property type="component" value="Plasmid cp32-12"/>
</dbReference>
<keyword evidence="2" id="KW-1185">Reference proteome</keyword>
<reference evidence="1" key="1">
    <citation type="submission" date="2024-11" db="EMBL/GenBank/DDBJ databases">
        <title>Sequencing of Borrelia variable plasmids from multiple Borrelia sensu lato isolates.</title>
        <authorList>
            <person name="Mongodin E.F."/>
            <person name="Rudenko N."/>
            <person name="Fraser C.M."/>
            <person name="Schutzer S."/>
            <person name="Luft B."/>
            <person name="Morgan R."/>
            <person name="Casjens S."/>
            <person name="Qiu W."/>
        </authorList>
    </citation>
    <scope>NUCLEOTIDE SEQUENCE</scope>
    <source>
        <strain evidence="1">SCW30h</strain>
    </source>
</reference>
<dbReference type="EMBL" id="CP179255">
    <property type="protein sequence ID" value="XOU08998.1"/>
    <property type="molecule type" value="Genomic_DNA"/>
</dbReference>
<accession>A0ACD5G644</accession>
<proteinExistence type="predicted"/>
<organism evidence="1 2">
    <name type="scientific">Borreliella americana</name>
    <dbReference type="NCBI Taxonomy" id="478807"/>
    <lineage>
        <taxon>Bacteria</taxon>
        <taxon>Pseudomonadati</taxon>
        <taxon>Spirochaetota</taxon>
        <taxon>Spirochaetia</taxon>
        <taxon>Spirochaetales</taxon>
        <taxon>Borreliaceae</taxon>
        <taxon>Borreliella</taxon>
    </lineage>
</organism>
<geneLocation type="plasmid" evidence="1 2">
    <name>cp32-12</name>
</geneLocation>
<gene>
    <name evidence="1" type="ORF">QIA00_05590</name>
</gene>
<evidence type="ECO:0000313" key="2">
    <source>
        <dbReference type="Proteomes" id="UP001305925"/>
    </source>
</evidence>
<sequence>MNKKMFIICSIFALIISCKNSSSLSEQGGLSENEKVSNNTIEFSEFTVKIKNKKDNGDNWTELGTLVVRRERDGIETGLNAGGHSSGFFDVKESEVNNFVKAMTEGGSFKASLYYGYKDEQSSASGIKNKEIKTNIENINGSKHIKFLGDKIKNGSGDKTAEYAILLEEFKNNLK</sequence>
<keyword evidence="1" id="KW-0449">Lipoprotein</keyword>